<evidence type="ECO:0000313" key="2">
    <source>
        <dbReference type="Proteomes" id="UP000664859"/>
    </source>
</evidence>
<gene>
    <name evidence="1" type="ORF">JKP88DRAFT_285913</name>
</gene>
<proteinExistence type="predicted"/>
<name>A0A836CLC0_9STRA</name>
<evidence type="ECO:0000313" key="1">
    <source>
        <dbReference type="EMBL" id="KAG5190572.1"/>
    </source>
</evidence>
<dbReference type="EMBL" id="JAFCMP010000032">
    <property type="protein sequence ID" value="KAG5190572.1"/>
    <property type="molecule type" value="Genomic_DNA"/>
</dbReference>
<keyword evidence="2" id="KW-1185">Reference proteome</keyword>
<protein>
    <submittedName>
        <fullName evidence="1">Uncharacterized protein</fullName>
    </submittedName>
</protein>
<comment type="caution">
    <text evidence="1">The sequence shown here is derived from an EMBL/GenBank/DDBJ whole genome shotgun (WGS) entry which is preliminary data.</text>
</comment>
<dbReference type="AlphaFoldDB" id="A0A836CLC0"/>
<sequence>MDANGWDTSYDCVPTQMYIFDSYFTQGYLQWPPEQLEDDAAGYFVATEGAAADDSWMLHTNPDDQDGDYDNQGGGYSPVTKTGAQAILKLAVLATQRHDTVNLPWCMGPGYPTSVGSKVGLARVSALAGGEALDAYDCEGTWTQLGWGPITGTGGLKRSVSGLEMAAALQVIP</sequence>
<reference evidence="1" key="1">
    <citation type="submission" date="2021-02" db="EMBL/GenBank/DDBJ databases">
        <title>First Annotated Genome of the Yellow-green Alga Tribonema minus.</title>
        <authorList>
            <person name="Mahan K.M."/>
        </authorList>
    </citation>
    <scope>NUCLEOTIDE SEQUENCE</scope>
    <source>
        <strain evidence="1">UTEX B ZZ1240</strain>
    </source>
</reference>
<dbReference type="Proteomes" id="UP000664859">
    <property type="component" value="Unassembled WGS sequence"/>
</dbReference>
<accession>A0A836CLC0</accession>
<organism evidence="1 2">
    <name type="scientific">Tribonema minus</name>
    <dbReference type="NCBI Taxonomy" id="303371"/>
    <lineage>
        <taxon>Eukaryota</taxon>
        <taxon>Sar</taxon>
        <taxon>Stramenopiles</taxon>
        <taxon>Ochrophyta</taxon>
        <taxon>PX clade</taxon>
        <taxon>Xanthophyceae</taxon>
        <taxon>Tribonematales</taxon>
        <taxon>Tribonemataceae</taxon>
        <taxon>Tribonema</taxon>
    </lineage>
</organism>